<evidence type="ECO:0000313" key="3">
    <source>
        <dbReference type="Proteomes" id="UP000318148"/>
    </source>
</evidence>
<comment type="caution">
    <text evidence="2">The sequence shown here is derived from an EMBL/GenBank/DDBJ whole genome shotgun (WGS) entry which is preliminary data.</text>
</comment>
<proteinExistence type="predicted"/>
<dbReference type="EMBL" id="SHBO01000008">
    <property type="protein sequence ID" value="RZO07824.1"/>
    <property type="molecule type" value="Genomic_DNA"/>
</dbReference>
<protein>
    <submittedName>
        <fullName evidence="2">Uncharacterized protein</fullName>
    </submittedName>
</protein>
<sequence length="108" mass="11780">MYKCLIKLIVLVSIFLVASFSLAETVSSKNTSDEASNVIKVSSSNAKGSLTDIILGDTLKVKERVKVESSSSKKIISTSALIISQPKKNHKYNAQPVLLIRDPDSERN</sequence>
<gene>
    <name evidence="2" type="ORF">EVB02_01145</name>
</gene>
<evidence type="ECO:0000313" key="2">
    <source>
        <dbReference type="EMBL" id="RZO07824.1"/>
    </source>
</evidence>
<name>A0A520LNA6_9GAMM</name>
<accession>A0A520LNA6</accession>
<feature type="chain" id="PRO_5021739427" evidence="1">
    <location>
        <begin position="24"/>
        <end position="108"/>
    </location>
</feature>
<keyword evidence="1" id="KW-0732">Signal</keyword>
<reference evidence="2 3" key="1">
    <citation type="submission" date="2019-02" db="EMBL/GenBank/DDBJ databases">
        <title>Prokaryotic population dynamics and viral predation in marine succession experiment using metagenomics: the confinement effect.</title>
        <authorList>
            <person name="Haro-Moreno J.M."/>
            <person name="Rodriguez-Valera F."/>
            <person name="Lopez-Perez M."/>
        </authorList>
    </citation>
    <scope>NUCLEOTIDE SEQUENCE [LARGE SCALE GENOMIC DNA]</scope>
    <source>
        <strain evidence="2">MED-G169</strain>
    </source>
</reference>
<evidence type="ECO:0000256" key="1">
    <source>
        <dbReference type="SAM" id="SignalP"/>
    </source>
</evidence>
<dbReference type="AlphaFoldDB" id="A0A520LNA6"/>
<organism evidence="2 3">
    <name type="scientific">SAR92 clade bacterium</name>
    <dbReference type="NCBI Taxonomy" id="2315479"/>
    <lineage>
        <taxon>Bacteria</taxon>
        <taxon>Pseudomonadati</taxon>
        <taxon>Pseudomonadota</taxon>
        <taxon>Gammaproteobacteria</taxon>
        <taxon>Cellvibrionales</taxon>
        <taxon>Porticoccaceae</taxon>
        <taxon>SAR92 clade</taxon>
    </lineage>
</organism>
<dbReference type="Proteomes" id="UP000318148">
    <property type="component" value="Unassembled WGS sequence"/>
</dbReference>
<feature type="signal peptide" evidence="1">
    <location>
        <begin position="1"/>
        <end position="23"/>
    </location>
</feature>